<name>A0ABV1KRJ2_9BACL</name>
<keyword evidence="6" id="KW-1185">Reference proteome</keyword>
<dbReference type="SMART" id="SM00448">
    <property type="entry name" value="REC"/>
    <property type="match status" value="1"/>
</dbReference>
<feature type="modified residue" description="4-aspartylphosphate" evidence="3">
    <location>
        <position position="54"/>
    </location>
</feature>
<dbReference type="PROSITE" id="PS50110">
    <property type="entry name" value="RESPONSE_REGULATORY"/>
    <property type="match status" value="1"/>
</dbReference>
<dbReference type="PANTHER" id="PTHR42713:SF3">
    <property type="entry name" value="TRANSCRIPTIONAL REGULATORY PROTEIN HPTR"/>
    <property type="match status" value="1"/>
</dbReference>
<dbReference type="InterPro" id="IPR011006">
    <property type="entry name" value="CheY-like_superfamily"/>
</dbReference>
<evidence type="ECO:0000256" key="3">
    <source>
        <dbReference type="PROSITE-ProRule" id="PRU00169"/>
    </source>
</evidence>
<evidence type="ECO:0000256" key="2">
    <source>
        <dbReference type="ARBA" id="ARBA00023125"/>
    </source>
</evidence>
<evidence type="ECO:0000256" key="1">
    <source>
        <dbReference type="ARBA" id="ARBA00022490"/>
    </source>
</evidence>
<accession>A0ABV1KRJ2</accession>
<feature type="domain" description="Response regulatory" evidence="4">
    <location>
        <begin position="2"/>
        <end position="119"/>
    </location>
</feature>
<proteinExistence type="predicted"/>
<keyword evidence="2" id="KW-0238">DNA-binding</keyword>
<dbReference type="Pfam" id="PF00072">
    <property type="entry name" value="Response_reg"/>
    <property type="match status" value="1"/>
</dbReference>
<evidence type="ECO:0000313" key="5">
    <source>
        <dbReference type="EMBL" id="MEQ4482566.1"/>
    </source>
</evidence>
<dbReference type="InterPro" id="IPR001789">
    <property type="entry name" value="Sig_transdc_resp-reg_receiver"/>
</dbReference>
<evidence type="ECO:0000259" key="4">
    <source>
        <dbReference type="PROSITE" id="PS50110"/>
    </source>
</evidence>
<evidence type="ECO:0000313" key="6">
    <source>
        <dbReference type="Proteomes" id="UP001493487"/>
    </source>
</evidence>
<reference evidence="5 6" key="1">
    <citation type="journal article" date="2023" name="Genome Announc.">
        <title>Pan-Genome Analyses of the Genus Cohnella and Proposal of the Novel Species Cohnella silvisoli sp. nov., Isolated from Forest Soil.</title>
        <authorList>
            <person name="Wang C."/>
            <person name="Mao L."/>
            <person name="Bao G."/>
            <person name="Zhu H."/>
        </authorList>
    </citation>
    <scope>NUCLEOTIDE SEQUENCE [LARGE SCALE GENOMIC DNA]</scope>
    <source>
        <strain evidence="5 6">NL03-T5-1</strain>
    </source>
</reference>
<organism evidence="5 6">
    <name type="scientific">Cohnella silvisoli</name>
    <dbReference type="NCBI Taxonomy" id="2873699"/>
    <lineage>
        <taxon>Bacteria</taxon>
        <taxon>Bacillati</taxon>
        <taxon>Bacillota</taxon>
        <taxon>Bacilli</taxon>
        <taxon>Bacillales</taxon>
        <taxon>Paenibacillaceae</taxon>
        <taxon>Cohnella</taxon>
    </lineage>
</organism>
<dbReference type="Gene3D" id="3.40.50.2300">
    <property type="match status" value="1"/>
</dbReference>
<dbReference type="SUPFAM" id="SSF52172">
    <property type="entry name" value="CheY-like"/>
    <property type="match status" value="1"/>
</dbReference>
<dbReference type="RefSeq" id="WP_232184696.1">
    <property type="nucleotide sequence ID" value="NZ_JAIOAP010000003.1"/>
</dbReference>
<gene>
    <name evidence="5" type="ORF">QJS35_09185</name>
</gene>
<comment type="caution">
    <text evidence="5">The sequence shown here is derived from an EMBL/GenBank/DDBJ whole genome shotgun (WGS) entry which is preliminary data.</text>
</comment>
<keyword evidence="1" id="KW-0963">Cytoplasm</keyword>
<dbReference type="EMBL" id="JASKHM010000004">
    <property type="protein sequence ID" value="MEQ4482566.1"/>
    <property type="molecule type" value="Genomic_DNA"/>
</dbReference>
<dbReference type="PANTHER" id="PTHR42713">
    <property type="entry name" value="HISTIDINE KINASE-RELATED"/>
    <property type="match status" value="1"/>
</dbReference>
<protein>
    <submittedName>
        <fullName evidence="5">Response regulator</fullName>
    </submittedName>
</protein>
<sequence length="356" mass="40247">MKLLIADDQMSLHTYLDKIIDWQLLGITNVIHAYNGKEAADIARDFLPDLLIIDIRMPELNGIDALRNIQTLPKKPKTVILSAFDEFEYARDALRLSVAHYLLKPVDGQLLIETIRELIREIRSDLQSAVVRELEKAGHTNDFSESCLGVLRGAFATYGIVSYAVSTISGNLPAGLTSELLAWGSDNRIPYSFLLRESNGEYVFLLGMTVEMLHEEWRDWCENKVGAWRALRPEWAVSMGISRIETQLDALPRRMAESINSSKLSFYLPEAVLEYSEPSFAENSHLWAIHELEKTFEQKVRGGYSPESIGSSMNELLDQLRMKRADPDFVYGVCHRLLFIFLHADTGIAPKSPIGS</sequence>
<keyword evidence="3" id="KW-0597">Phosphoprotein</keyword>
<dbReference type="InterPro" id="IPR051552">
    <property type="entry name" value="HptR"/>
</dbReference>
<dbReference type="CDD" id="cd17536">
    <property type="entry name" value="REC_YesN-like"/>
    <property type="match status" value="1"/>
</dbReference>
<dbReference type="Proteomes" id="UP001493487">
    <property type="component" value="Unassembled WGS sequence"/>
</dbReference>